<dbReference type="InterPro" id="IPR018727">
    <property type="entry name" value="DUF2267"/>
</dbReference>
<keyword evidence="3" id="KW-1185">Reference proteome</keyword>
<protein>
    <submittedName>
        <fullName evidence="2">DUF2267 domain-containing protein</fullName>
    </submittedName>
</protein>
<accession>A0ABD6BD32</accession>
<reference evidence="2 3" key="1">
    <citation type="journal article" date="2019" name="Int. J. Syst. Evol. Microbiol.">
        <title>The Global Catalogue of Microorganisms (GCM) 10K type strain sequencing project: providing services to taxonomists for standard genome sequencing and annotation.</title>
        <authorList>
            <consortium name="The Broad Institute Genomics Platform"/>
            <consortium name="The Broad Institute Genome Sequencing Center for Infectious Disease"/>
            <person name="Wu L."/>
            <person name="Ma J."/>
        </authorList>
    </citation>
    <scope>NUCLEOTIDE SEQUENCE [LARGE SCALE GENOMIC DNA]</scope>
    <source>
        <strain evidence="2 3">CGMCC 1.12230</strain>
    </source>
</reference>
<dbReference type="EMBL" id="JBHUDI010000002">
    <property type="protein sequence ID" value="MFD1562639.1"/>
    <property type="molecule type" value="Genomic_DNA"/>
</dbReference>
<dbReference type="Gene3D" id="1.10.490.110">
    <property type="entry name" value="Uncharacterized conserved protein DUF2267"/>
    <property type="match status" value="2"/>
</dbReference>
<gene>
    <name evidence="2" type="ORF">ACFR99_03615</name>
</gene>
<name>A0ABD6BD32_9EURY</name>
<sequence>MDDQEFITTVRRRANLESDAVARSVTMATLQTLGERLTMGEVDDLAVQLPESLADALREHGEVPGDFSFDEFRSRVDDRANIEGDSPPTLVRAVGVTLAEAVGAELDDARAQLPPAYDRLFWMADPEEFLGTVRRHTDLESRAAARDTTIATLRVLGERLTHGEARQLAVYLPDAFAAALETSETPATDYDIVEFVDRVAEQERTESDESELADRITDDGETDTGEVRDHVRAVMAALADAVPPAEFDDALQQLPDAYSPLLELVDRADGSAA</sequence>
<dbReference type="AlphaFoldDB" id="A0ABD6BD32"/>
<proteinExistence type="predicted"/>
<dbReference type="Proteomes" id="UP001597076">
    <property type="component" value="Unassembled WGS sequence"/>
</dbReference>
<organism evidence="2 3">
    <name type="scientific">Haloarchaeobius amylolyticus</name>
    <dbReference type="NCBI Taxonomy" id="1198296"/>
    <lineage>
        <taxon>Archaea</taxon>
        <taxon>Methanobacteriati</taxon>
        <taxon>Methanobacteriota</taxon>
        <taxon>Stenosarchaea group</taxon>
        <taxon>Halobacteria</taxon>
        <taxon>Halobacteriales</taxon>
        <taxon>Halorubellaceae</taxon>
        <taxon>Haloarchaeobius</taxon>
    </lineage>
</organism>
<evidence type="ECO:0000256" key="1">
    <source>
        <dbReference type="SAM" id="MobiDB-lite"/>
    </source>
</evidence>
<dbReference type="Pfam" id="PF10025">
    <property type="entry name" value="DUF2267"/>
    <property type="match status" value="2"/>
</dbReference>
<dbReference type="InterPro" id="IPR038282">
    <property type="entry name" value="DUF2267_sf"/>
</dbReference>
<feature type="region of interest" description="Disordered" evidence="1">
    <location>
        <begin position="201"/>
        <end position="226"/>
    </location>
</feature>
<dbReference type="RefSeq" id="WP_390284458.1">
    <property type="nucleotide sequence ID" value="NZ_JBHUDI010000002.1"/>
</dbReference>
<feature type="compositionally biased region" description="Basic and acidic residues" evidence="1">
    <location>
        <begin position="201"/>
        <end position="218"/>
    </location>
</feature>
<evidence type="ECO:0000313" key="2">
    <source>
        <dbReference type="EMBL" id="MFD1562639.1"/>
    </source>
</evidence>
<comment type="caution">
    <text evidence="2">The sequence shown here is derived from an EMBL/GenBank/DDBJ whole genome shotgun (WGS) entry which is preliminary data.</text>
</comment>
<evidence type="ECO:0000313" key="3">
    <source>
        <dbReference type="Proteomes" id="UP001597076"/>
    </source>
</evidence>